<sequence length="149" mass="16199">MQNFDTILLAYDGSEQGRIALRRSLPLLGAGEVRTHLLAVVPLTGAVAAAEGFYTESMYESERERVEKILAEGVDMLKAKGIDAQGYVRVGEPAHQIAKLAGELEVDLVIVGHQRRGVLARWWQGSVGASLLDRLDCSLLIAQDPSIET</sequence>
<dbReference type="PANTHER" id="PTHR46268">
    <property type="entry name" value="STRESS RESPONSE PROTEIN NHAX"/>
    <property type="match status" value="1"/>
</dbReference>
<dbReference type="SUPFAM" id="SSF52402">
    <property type="entry name" value="Adenine nucleotide alpha hydrolases-like"/>
    <property type="match status" value="1"/>
</dbReference>
<dbReference type="Pfam" id="PF00582">
    <property type="entry name" value="Usp"/>
    <property type="match status" value="1"/>
</dbReference>
<evidence type="ECO:0000313" key="3">
    <source>
        <dbReference type="EMBL" id="KEZ79240.1"/>
    </source>
</evidence>
<keyword evidence="4" id="KW-1185">Reference proteome</keyword>
<gene>
    <name evidence="3" type="ORF">C41B8_00785</name>
</gene>
<dbReference type="InterPro" id="IPR006016">
    <property type="entry name" value="UspA"/>
</dbReference>
<evidence type="ECO:0000313" key="4">
    <source>
        <dbReference type="Proteomes" id="UP000028302"/>
    </source>
</evidence>
<evidence type="ECO:0000256" key="1">
    <source>
        <dbReference type="ARBA" id="ARBA00008791"/>
    </source>
</evidence>
<protein>
    <submittedName>
        <fullName evidence="3">UspA domain-containing protein</fullName>
    </submittedName>
</protein>
<dbReference type="STRING" id="1304275.C41B8_00785"/>
<dbReference type="RefSeq" id="WP_037332796.1">
    <property type="nucleotide sequence ID" value="NZ_APNK01000001.1"/>
</dbReference>
<evidence type="ECO:0000259" key="2">
    <source>
        <dbReference type="Pfam" id="PF00582"/>
    </source>
</evidence>
<comment type="caution">
    <text evidence="3">The sequence shown here is derived from an EMBL/GenBank/DDBJ whole genome shotgun (WGS) entry which is preliminary data.</text>
</comment>
<comment type="similarity">
    <text evidence="1">Belongs to the universal stress protein A family.</text>
</comment>
<dbReference type="CDD" id="cd00293">
    <property type="entry name" value="USP-like"/>
    <property type="match status" value="1"/>
</dbReference>
<dbReference type="InterPro" id="IPR006015">
    <property type="entry name" value="Universal_stress_UspA"/>
</dbReference>
<organism evidence="3 4">
    <name type="scientific">Salinisphaera hydrothermalis (strain C41B8)</name>
    <dbReference type="NCBI Taxonomy" id="1304275"/>
    <lineage>
        <taxon>Bacteria</taxon>
        <taxon>Pseudomonadati</taxon>
        <taxon>Pseudomonadota</taxon>
        <taxon>Gammaproteobacteria</taxon>
        <taxon>Salinisphaerales</taxon>
        <taxon>Salinisphaeraceae</taxon>
        <taxon>Salinisphaera</taxon>
    </lineage>
</organism>
<dbReference type="InterPro" id="IPR014729">
    <property type="entry name" value="Rossmann-like_a/b/a_fold"/>
</dbReference>
<proteinExistence type="inferred from homology"/>
<dbReference type="Gene3D" id="3.40.50.620">
    <property type="entry name" value="HUPs"/>
    <property type="match status" value="1"/>
</dbReference>
<dbReference type="EMBL" id="APNK01000001">
    <property type="protein sequence ID" value="KEZ79240.1"/>
    <property type="molecule type" value="Genomic_DNA"/>
</dbReference>
<dbReference type="AlphaFoldDB" id="A0A084IRA6"/>
<dbReference type="PRINTS" id="PR01438">
    <property type="entry name" value="UNVRSLSTRESS"/>
</dbReference>
<reference evidence="3 4" key="1">
    <citation type="submission" date="2013-03" db="EMBL/GenBank/DDBJ databases">
        <title>Salinisphaera hydrothermalis C41B8 Genome Sequencing.</title>
        <authorList>
            <person name="Li C."/>
            <person name="Lai Q."/>
            <person name="Shao Z."/>
        </authorList>
    </citation>
    <scope>NUCLEOTIDE SEQUENCE [LARGE SCALE GENOMIC DNA]</scope>
    <source>
        <strain evidence="3 4">C41B8</strain>
    </source>
</reference>
<feature type="domain" description="UspA" evidence="2">
    <location>
        <begin position="4"/>
        <end position="141"/>
    </location>
</feature>
<dbReference type="eggNOG" id="COG0589">
    <property type="taxonomic scope" value="Bacteria"/>
</dbReference>
<dbReference type="PANTHER" id="PTHR46268:SF6">
    <property type="entry name" value="UNIVERSAL STRESS PROTEIN UP12"/>
    <property type="match status" value="1"/>
</dbReference>
<accession>A0A084IRA6</accession>
<name>A0A084IRA6_SALHC</name>
<dbReference type="Proteomes" id="UP000028302">
    <property type="component" value="Unassembled WGS sequence"/>
</dbReference>